<keyword evidence="4" id="KW-1185">Reference proteome</keyword>
<reference evidence="3 4" key="1">
    <citation type="submission" date="2019-12" db="EMBL/GenBank/DDBJ databases">
        <authorList>
            <person name="Alioto T."/>
            <person name="Alioto T."/>
            <person name="Gomez Garrido J."/>
        </authorList>
    </citation>
    <scope>NUCLEOTIDE SEQUENCE [LARGE SCALE GENOMIC DNA]</scope>
</reference>
<protein>
    <recommendedName>
        <fullName evidence="2">DUF7138 domain-containing protein</fullName>
    </recommendedName>
</protein>
<dbReference type="OrthoDB" id="778072at2759"/>
<organism evidence="3 4">
    <name type="scientific">Olea europaea subsp. europaea</name>
    <dbReference type="NCBI Taxonomy" id="158383"/>
    <lineage>
        <taxon>Eukaryota</taxon>
        <taxon>Viridiplantae</taxon>
        <taxon>Streptophyta</taxon>
        <taxon>Embryophyta</taxon>
        <taxon>Tracheophyta</taxon>
        <taxon>Spermatophyta</taxon>
        <taxon>Magnoliopsida</taxon>
        <taxon>eudicotyledons</taxon>
        <taxon>Gunneridae</taxon>
        <taxon>Pentapetalae</taxon>
        <taxon>asterids</taxon>
        <taxon>lamiids</taxon>
        <taxon>Lamiales</taxon>
        <taxon>Oleaceae</taxon>
        <taxon>Oleeae</taxon>
        <taxon>Olea</taxon>
    </lineage>
</organism>
<evidence type="ECO:0000259" key="2">
    <source>
        <dbReference type="Pfam" id="PF23596"/>
    </source>
</evidence>
<evidence type="ECO:0000313" key="4">
    <source>
        <dbReference type="Proteomes" id="UP000594638"/>
    </source>
</evidence>
<dbReference type="Proteomes" id="UP000594638">
    <property type="component" value="Unassembled WGS sequence"/>
</dbReference>
<gene>
    <name evidence="3" type="ORF">OLEA9_A062366</name>
</gene>
<name>A0A8S0UUK8_OLEEU</name>
<evidence type="ECO:0000313" key="3">
    <source>
        <dbReference type="EMBL" id="CAA3021760.1"/>
    </source>
</evidence>
<dbReference type="InterPro" id="IPR055562">
    <property type="entry name" value="DUF7138"/>
</dbReference>
<dbReference type="Gramene" id="OE9A062366T1">
    <property type="protein sequence ID" value="OE9A062366C1"/>
    <property type="gene ID" value="OE9A062366"/>
</dbReference>
<dbReference type="Pfam" id="PF23596">
    <property type="entry name" value="DUF7138"/>
    <property type="match status" value="1"/>
</dbReference>
<accession>A0A8S0UUK8</accession>
<keyword evidence="1" id="KW-0175">Coiled coil</keyword>
<dbReference type="PANTHER" id="PTHR36351">
    <property type="entry name" value="EMBRYO SAC DEVELOPMENT ARREST 12"/>
    <property type="match status" value="1"/>
</dbReference>
<feature type="coiled-coil region" evidence="1">
    <location>
        <begin position="143"/>
        <end position="170"/>
    </location>
</feature>
<comment type="caution">
    <text evidence="3">The sequence shown here is derived from an EMBL/GenBank/DDBJ whole genome shotgun (WGS) entry which is preliminary data.</text>
</comment>
<dbReference type="EMBL" id="CACTIH010009059">
    <property type="protein sequence ID" value="CAA3021760.1"/>
    <property type="molecule type" value="Genomic_DNA"/>
</dbReference>
<dbReference type="PANTHER" id="PTHR36351:SF1">
    <property type="entry name" value="EMBRYO SAC DEVELOPMENT ARREST 12"/>
    <property type="match status" value="1"/>
</dbReference>
<dbReference type="AlphaFoldDB" id="A0A8S0UUK8"/>
<feature type="domain" description="DUF7138" evidence="2">
    <location>
        <begin position="8"/>
        <end position="92"/>
    </location>
</feature>
<sequence length="278" mass="32074">MVDGGGGTAFPVVFFDGEREMNIGSVNIDAAMQYKPFQLMLSHKIGISPNQISIYLVDQKRNSKFEDRRRIPITGKVNFALISRERDCCFLVVLKRSRKSRNRRVRMNGLEFADFLPEYDYSPEQEPENLILLRRNQTSPFLNQVTQTELENLNDRLQNLRVQRENYQMPMARPNFIPGLDPGQVLDLNSYPRLSKNVNKKAFCNECGNGKNDGGAASFHPCVNDPIITHFRTRAFESEPFDVQLVLCRRWTKLQRYVKDMAFDGYAPGEDFILQANH</sequence>
<proteinExistence type="predicted"/>
<evidence type="ECO:0000256" key="1">
    <source>
        <dbReference type="SAM" id="Coils"/>
    </source>
</evidence>